<keyword evidence="1" id="KW-0472">Membrane</keyword>
<comment type="caution">
    <text evidence="2">The sequence shown here is derived from an EMBL/GenBank/DDBJ whole genome shotgun (WGS) entry which is preliminary data.</text>
</comment>
<feature type="transmembrane region" description="Helical" evidence="1">
    <location>
        <begin position="351"/>
        <end position="369"/>
    </location>
</feature>
<keyword evidence="1" id="KW-1133">Transmembrane helix</keyword>
<feature type="transmembrane region" description="Helical" evidence="1">
    <location>
        <begin position="407"/>
        <end position="427"/>
    </location>
</feature>
<proteinExistence type="predicted"/>
<gene>
    <name evidence="2" type="ORF">G6321_02290</name>
</gene>
<feature type="transmembrane region" description="Helical" evidence="1">
    <location>
        <begin position="79"/>
        <end position="98"/>
    </location>
</feature>
<name>A0A7Z0Q604_9BRAD</name>
<feature type="transmembrane region" description="Helical" evidence="1">
    <location>
        <begin position="136"/>
        <end position="154"/>
    </location>
</feature>
<evidence type="ECO:0000256" key="1">
    <source>
        <dbReference type="SAM" id="Phobius"/>
    </source>
</evidence>
<feature type="transmembrane region" description="Helical" evidence="1">
    <location>
        <begin position="381"/>
        <end position="401"/>
    </location>
</feature>
<feature type="transmembrane region" description="Helical" evidence="1">
    <location>
        <begin position="293"/>
        <end position="313"/>
    </location>
</feature>
<feature type="transmembrane region" description="Helical" evidence="1">
    <location>
        <begin position="110"/>
        <end position="130"/>
    </location>
</feature>
<dbReference type="AlphaFoldDB" id="A0A7Z0Q604"/>
<accession>A0A7Z0Q604</accession>
<feature type="transmembrane region" description="Helical" evidence="1">
    <location>
        <begin position="204"/>
        <end position="222"/>
    </location>
</feature>
<feature type="transmembrane region" description="Helical" evidence="1">
    <location>
        <begin position="325"/>
        <end position="345"/>
    </location>
</feature>
<keyword evidence="1" id="KW-0812">Transmembrane</keyword>
<feature type="transmembrane region" description="Helical" evidence="1">
    <location>
        <begin position="269"/>
        <end position="287"/>
    </location>
</feature>
<dbReference type="EMBL" id="JACBFH010000001">
    <property type="protein sequence ID" value="NYY87297.1"/>
    <property type="molecule type" value="Genomic_DNA"/>
</dbReference>
<reference evidence="2" key="1">
    <citation type="submission" date="2020-06" db="EMBL/GenBank/DDBJ databases">
        <title>Whole Genome Sequence of Bradyrhizobium sp. Strain 323S2.</title>
        <authorList>
            <person name="Bromfield E.S.P."/>
        </authorList>
    </citation>
    <scope>NUCLEOTIDE SEQUENCE [LARGE SCALE GENOMIC DNA]</scope>
    <source>
        <strain evidence="2">323S2</strain>
    </source>
</reference>
<evidence type="ECO:0008006" key="3">
    <source>
        <dbReference type="Google" id="ProtNLM"/>
    </source>
</evidence>
<sequence length="597" mass="63414">MDFASWAALLGVLLASLSLMSWLLLLCRSGFDLTDEGFYLHSIAEPGNYPYSVTQFGFVYHPLYKLVGGDVSLLRGTNLLISISLGFLLSWAIVLPAFGPWSLVSRSTRAAVIASAFAVAVASLSFFALWLPTPNYNTLTFQSLLIAATGFALVREPRYRLAGWLLIGLGGGGAFLAKPTTAAALAFIALLHAAIAGRLQLREVLVAAFAAVALLASAALLIDSSLHLFFDRMAGGLKLAELMLPFQDGALKSFSPEFLHFSHEAKVRFVTLFGTYLTIGALCFTVTPPARIAAALIILFSSALSIFALFGLVAVKASDEPGETYLLLAGAAGITAASALVLKAWPSRQSIATACVLFLLPFALAVGTNANGWMTAGRAGFFWLMIGLLAACRLAVAQATWRPLLCVGSLSLVGTTILVHLATEFPYRQTQPLRLQRRVTEVGPARTRLVLTEQRGALISGLHRLAAEGGFEAGQPMLDLTGESPGLVYALGARPLGVGWTLGGYPGSAKFVLAGLSWESCAAIGASWILSSGTSRGSIPPDFLREVGIDARSDYQDVGTIESDSTFAQFPKMHYHLLRPARSQATSISSCESARGE</sequence>
<feature type="transmembrane region" description="Helical" evidence="1">
    <location>
        <begin position="161"/>
        <end position="192"/>
    </location>
</feature>
<evidence type="ECO:0000313" key="2">
    <source>
        <dbReference type="EMBL" id="NYY87297.1"/>
    </source>
</evidence>
<organism evidence="2">
    <name type="scientific">Bradyrhizobium barranii subsp. barranii</name>
    <dbReference type="NCBI Taxonomy" id="2823807"/>
    <lineage>
        <taxon>Bacteria</taxon>
        <taxon>Pseudomonadati</taxon>
        <taxon>Pseudomonadota</taxon>
        <taxon>Alphaproteobacteria</taxon>
        <taxon>Hyphomicrobiales</taxon>
        <taxon>Nitrobacteraceae</taxon>
        <taxon>Bradyrhizobium</taxon>
        <taxon>Bradyrhizobium barranii</taxon>
    </lineage>
</organism>
<protein>
    <recommendedName>
        <fullName evidence="3">Glycosyltransferase RgtA/B/C/D-like domain-containing protein</fullName>
    </recommendedName>
</protein>